<evidence type="ECO:0000256" key="4">
    <source>
        <dbReference type="SAM" id="Phobius"/>
    </source>
</evidence>
<keyword evidence="4" id="KW-0812">Transmembrane</keyword>
<dbReference type="AlphaFoldDB" id="A0A0H4X0D4"/>
<evidence type="ECO:0000256" key="3">
    <source>
        <dbReference type="SAM" id="MobiDB-lite"/>
    </source>
</evidence>
<dbReference type="InterPro" id="IPR029052">
    <property type="entry name" value="Metallo-depent_PP-like"/>
</dbReference>
<dbReference type="SUPFAM" id="SSF56300">
    <property type="entry name" value="Metallo-dependent phosphatases"/>
    <property type="match status" value="1"/>
</dbReference>
<organism evidence="6 7">
    <name type="scientific">Pseudomyxococcus hansupus</name>
    <dbReference type="NCBI Taxonomy" id="1297742"/>
    <lineage>
        <taxon>Bacteria</taxon>
        <taxon>Pseudomonadati</taxon>
        <taxon>Myxococcota</taxon>
        <taxon>Myxococcia</taxon>
        <taxon>Myxococcales</taxon>
        <taxon>Cystobacterineae</taxon>
        <taxon>Myxococcaceae</taxon>
        <taxon>Pseudomyxococcus</taxon>
    </lineage>
</organism>
<protein>
    <recommendedName>
        <fullName evidence="5">Calcineurin-like phosphoesterase domain-containing protein</fullName>
    </recommendedName>
</protein>
<feature type="transmembrane region" description="Helical" evidence="4">
    <location>
        <begin position="202"/>
        <end position="224"/>
    </location>
</feature>
<feature type="domain" description="Calcineurin-like phosphoesterase" evidence="5">
    <location>
        <begin position="250"/>
        <end position="417"/>
    </location>
</feature>
<evidence type="ECO:0000256" key="1">
    <source>
        <dbReference type="ARBA" id="ARBA00022723"/>
    </source>
</evidence>
<proteinExistence type="predicted"/>
<dbReference type="STRING" id="1297742.A176_006093"/>
<dbReference type="GO" id="GO:0046872">
    <property type="term" value="F:metal ion binding"/>
    <property type="evidence" value="ECO:0007669"/>
    <property type="project" value="UniProtKB-KW"/>
</dbReference>
<accession>A0A0H4X0D4</accession>
<evidence type="ECO:0000313" key="6">
    <source>
        <dbReference type="EMBL" id="AKQ69181.1"/>
    </source>
</evidence>
<feature type="transmembrane region" description="Helical" evidence="4">
    <location>
        <begin position="31"/>
        <end position="50"/>
    </location>
</feature>
<sequence length="473" mass="51451">MYQAFTLLHADCIAVRRPKGRMKPRMDTARFIFFAIATCIATVAAHVYLYRRLFADTSEHRTWRRVGMTLMTALAVPLILSWSVTRFIPMDSTFAVATAVWTWMGMSIYLLLSLWVLSGARRVAARLSRTRSGTNAQTNGDSVEPRGQTHTAGATEPHATLAATGTEAVSRPSVMEPPTHGASEAHVAIAASAPVDADRRRFLARATAGGAVLAAGGVTGFGMWSAFHPPVVNEVAVKLPGLPKALDGFTIVHLSDIHVGPVIRRRFMDELVRRCNDLRPDLMCITGDLVDGHVETLSPAVSALSELKSRHGAYFVTGNHEYYWNAAAWSDALERMGVQVLRNRHVRIGDAAASFDLLGVDDWSAGKMGFQQSYDLGTAMAGRDVERASVLLAHQPSNWKVAAQQGVGLQLSGHTHGGQFFPFTLAVSAIWEHDAGLFHEGDRHLYVSRGTGFWGPPLRVGAPPEIVRVTLLA</sequence>
<dbReference type="PATRIC" id="fig|1297742.4.peg.6184"/>
<keyword evidence="4" id="KW-1133">Transmembrane helix</keyword>
<evidence type="ECO:0000256" key="2">
    <source>
        <dbReference type="ARBA" id="ARBA00022801"/>
    </source>
</evidence>
<evidence type="ECO:0000259" key="5">
    <source>
        <dbReference type="Pfam" id="PF00149"/>
    </source>
</evidence>
<name>A0A0H4X0D4_9BACT</name>
<dbReference type="EMBL" id="CP012109">
    <property type="protein sequence ID" value="AKQ69181.1"/>
    <property type="molecule type" value="Genomic_DNA"/>
</dbReference>
<dbReference type="GO" id="GO:0016020">
    <property type="term" value="C:membrane"/>
    <property type="evidence" value="ECO:0007669"/>
    <property type="project" value="GOC"/>
</dbReference>
<feature type="transmembrane region" description="Helical" evidence="4">
    <location>
        <begin position="62"/>
        <end position="82"/>
    </location>
</feature>
<dbReference type="InterPro" id="IPR019546">
    <property type="entry name" value="TAT_signal_bac_arc"/>
</dbReference>
<feature type="transmembrane region" description="Helical" evidence="4">
    <location>
        <begin position="94"/>
        <end position="117"/>
    </location>
</feature>
<dbReference type="eggNOG" id="COG1408">
    <property type="taxonomic scope" value="Bacteria"/>
</dbReference>
<dbReference type="Gene3D" id="3.60.21.10">
    <property type="match status" value="1"/>
</dbReference>
<feature type="compositionally biased region" description="Polar residues" evidence="3">
    <location>
        <begin position="130"/>
        <end position="141"/>
    </location>
</feature>
<dbReference type="PANTHER" id="PTHR31302:SF31">
    <property type="entry name" value="PHOSPHODIESTERASE YAEI"/>
    <property type="match status" value="1"/>
</dbReference>
<feature type="region of interest" description="Disordered" evidence="3">
    <location>
        <begin position="128"/>
        <end position="181"/>
    </location>
</feature>
<keyword evidence="4" id="KW-0472">Membrane</keyword>
<dbReference type="CDD" id="cd07385">
    <property type="entry name" value="MPP_YkuE_C"/>
    <property type="match status" value="1"/>
</dbReference>
<dbReference type="InterPro" id="IPR004843">
    <property type="entry name" value="Calcineurin-like_PHP"/>
</dbReference>
<keyword evidence="7" id="KW-1185">Reference proteome</keyword>
<dbReference type="KEGG" id="mym:A176_006093"/>
<dbReference type="PANTHER" id="PTHR31302">
    <property type="entry name" value="TRANSMEMBRANE PROTEIN WITH METALLOPHOSPHOESTERASE DOMAIN-RELATED"/>
    <property type="match status" value="1"/>
</dbReference>
<reference evidence="6 7" key="1">
    <citation type="journal article" date="2016" name="PLoS ONE">
        <title>Complete Genome Sequence and Comparative Genomics of a Novel Myxobacterium Myxococcus hansupus.</title>
        <authorList>
            <person name="Sharma G."/>
            <person name="Narwani T."/>
            <person name="Subramanian S."/>
        </authorList>
    </citation>
    <scope>NUCLEOTIDE SEQUENCE [LARGE SCALE GENOMIC DNA]</scope>
    <source>
        <strain evidence="7">mixupus</strain>
    </source>
</reference>
<dbReference type="Proteomes" id="UP000009026">
    <property type="component" value="Chromosome"/>
</dbReference>
<keyword evidence="2" id="KW-0378">Hydrolase</keyword>
<dbReference type="GO" id="GO:0009245">
    <property type="term" value="P:lipid A biosynthetic process"/>
    <property type="evidence" value="ECO:0007669"/>
    <property type="project" value="TreeGrafter"/>
</dbReference>
<keyword evidence="1" id="KW-0479">Metal-binding</keyword>
<evidence type="ECO:0000313" key="7">
    <source>
        <dbReference type="Proteomes" id="UP000009026"/>
    </source>
</evidence>
<dbReference type="Pfam" id="PF00149">
    <property type="entry name" value="Metallophos"/>
    <property type="match status" value="1"/>
</dbReference>
<dbReference type="InterPro" id="IPR051158">
    <property type="entry name" value="Metallophosphoesterase_sf"/>
</dbReference>
<dbReference type="NCBIfam" id="TIGR01409">
    <property type="entry name" value="TAT_signal_seq"/>
    <property type="match status" value="1"/>
</dbReference>
<dbReference type="GO" id="GO:0008758">
    <property type="term" value="F:UDP-2,3-diacylglucosamine hydrolase activity"/>
    <property type="evidence" value="ECO:0007669"/>
    <property type="project" value="TreeGrafter"/>
</dbReference>
<gene>
    <name evidence="6" type="ORF">A176_006093</name>
</gene>